<dbReference type="InterPro" id="IPR007111">
    <property type="entry name" value="NACHT_NTPase"/>
</dbReference>
<evidence type="ECO:0000256" key="1">
    <source>
        <dbReference type="SAM" id="Phobius"/>
    </source>
</evidence>
<keyword evidence="1" id="KW-1133">Transmembrane helix</keyword>
<feature type="transmembrane region" description="Helical" evidence="1">
    <location>
        <begin position="551"/>
        <end position="568"/>
    </location>
</feature>
<dbReference type="SUPFAM" id="SSF52540">
    <property type="entry name" value="P-loop containing nucleoside triphosphate hydrolases"/>
    <property type="match status" value="1"/>
</dbReference>
<feature type="transmembrane region" description="Helical" evidence="1">
    <location>
        <begin position="614"/>
        <end position="631"/>
    </location>
</feature>
<proteinExistence type="predicted"/>
<dbReference type="AlphaFoldDB" id="A0A4R0JDL9"/>
<evidence type="ECO:0000313" key="3">
    <source>
        <dbReference type="EMBL" id="TCC42578.1"/>
    </source>
</evidence>
<feature type="transmembrane region" description="Helical" evidence="1">
    <location>
        <begin position="574"/>
        <end position="593"/>
    </location>
</feature>
<feature type="transmembrane region" description="Helical" evidence="1">
    <location>
        <begin position="461"/>
        <end position="481"/>
    </location>
</feature>
<dbReference type="PROSITE" id="PS50837">
    <property type="entry name" value="NACHT"/>
    <property type="match status" value="1"/>
</dbReference>
<feature type="domain" description="NACHT" evidence="2">
    <location>
        <begin position="148"/>
        <end position="266"/>
    </location>
</feature>
<dbReference type="Gene3D" id="3.40.50.300">
    <property type="entry name" value="P-loop containing nucleotide triphosphate hydrolases"/>
    <property type="match status" value="1"/>
</dbReference>
<comment type="caution">
    <text evidence="3">The sequence shown here is derived from an EMBL/GenBank/DDBJ whole genome shotgun (WGS) entry which is preliminary data.</text>
</comment>
<gene>
    <name evidence="3" type="ORF">E0H92_01370</name>
</gene>
<protein>
    <submittedName>
        <fullName evidence="3">NACHT domain-containing protein</fullName>
    </submittedName>
</protein>
<dbReference type="EMBL" id="SJKC01000001">
    <property type="protein sequence ID" value="TCC42578.1"/>
    <property type="molecule type" value="Genomic_DNA"/>
</dbReference>
<sequence length="739" mass="80766">MLRGVVLVVTVSLGLVLLPIAINVGTGGTAPAFLEPYVDWVWPAIGVLWVVAVLTALFELRDRRLPTVSSRAADQPRNRTNAIARIDRYYSERRTSSLAWRTRVALALDEHPGVVVRPYDLFVQPLDSAPRQVPNEADIAGVFDELQDSMLILGAPGAGKTTLLLDLAQNLAEQAQVDKDQPMPVVVDLAGWTAETSHSNGDDPNDSSLLAGFVRWLLYELDDRYGIPPAVGRTWLCDGHLTLLLDGLDEIAEPSRAKLAPVLEELRHNYRIAQLAVTCRTNDYERLPHQLKLFGAVHIRPLTKEQVLDYFATVGPALDGARAAIEQDDALWELVNSPLMLNVMVLAYRNRAPEDVIARGVADLRRELFDTYICEVLARDRQTARQYDAKTAVRRLWCLAWWTRKRAGDRTAVPRWMMPDGWYGLSLPGVDYLAHAVCLPALFAALTAGVTLVMVAQYGALAGLAAAGSALLLVHLLPHPWQKREGSGPDRVLLFLLILFGGTAITVVVIVAALGLVELLTAKPALLVEAALIAGAYGVELIVNHNNRRRLLLGVRVAVVVVASWITLSLGDPTAFASGVAVGLLVAQGIRMVKSLPTDHVPTTADKGWRMDPWVAGGAVAAFLVAVLLGADLASPQLEAVAGIVVGTVAAKAWRRRPPVLAGPLSRLLHDSLLRWSGYLPWHRRAFLQYAADRYVLARTGHAQYSFIHLLVRDHLAECSPDLLAAKVDLRIAERAARR</sequence>
<evidence type="ECO:0000259" key="2">
    <source>
        <dbReference type="PROSITE" id="PS50837"/>
    </source>
</evidence>
<keyword evidence="1" id="KW-0472">Membrane</keyword>
<organism evidence="3 4">
    <name type="scientific">Kribbella speibonae</name>
    <dbReference type="NCBI Taxonomy" id="1572660"/>
    <lineage>
        <taxon>Bacteria</taxon>
        <taxon>Bacillati</taxon>
        <taxon>Actinomycetota</taxon>
        <taxon>Actinomycetes</taxon>
        <taxon>Propionibacteriales</taxon>
        <taxon>Kribbellaceae</taxon>
        <taxon>Kribbella</taxon>
    </lineage>
</organism>
<feature type="transmembrane region" description="Helical" evidence="1">
    <location>
        <begin position="432"/>
        <end position="455"/>
    </location>
</feature>
<feature type="transmembrane region" description="Helical" evidence="1">
    <location>
        <begin position="522"/>
        <end position="539"/>
    </location>
</feature>
<reference evidence="3 4" key="1">
    <citation type="submission" date="2019-02" db="EMBL/GenBank/DDBJ databases">
        <title>Kribbella capetownensis sp. nov. and Kribbella speibonae sp. nov., isolated from soil.</title>
        <authorList>
            <person name="Curtis S.M."/>
            <person name="Norton I."/>
            <person name="Everest G.J."/>
            <person name="Meyers P.R."/>
        </authorList>
    </citation>
    <scope>NUCLEOTIDE SEQUENCE [LARGE SCALE GENOMIC DNA]</scope>
    <source>
        <strain evidence="3 4">YM55</strain>
    </source>
</reference>
<keyword evidence="1" id="KW-0812">Transmembrane</keyword>
<accession>A0A4R0JDL9</accession>
<dbReference type="Pfam" id="PF05729">
    <property type="entry name" value="NACHT"/>
    <property type="match status" value="1"/>
</dbReference>
<feature type="transmembrane region" description="Helical" evidence="1">
    <location>
        <begin position="37"/>
        <end position="58"/>
    </location>
</feature>
<name>A0A4R0JDL9_9ACTN</name>
<dbReference type="Proteomes" id="UP000294225">
    <property type="component" value="Unassembled WGS sequence"/>
</dbReference>
<feature type="transmembrane region" description="Helical" evidence="1">
    <location>
        <begin position="493"/>
        <end position="516"/>
    </location>
</feature>
<evidence type="ECO:0000313" key="4">
    <source>
        <dbReference type="Proteomes" id="UP000294225"/>
    </source>
</evidence>
<dbReference type="InterPro" id="IPR027417">
    <property type="entry name" value="P-loop_NTPase"/>
</dbReference>